<proteinExistence type="predicted"/>
<organism evidence="4 5">
    <name type="scientific">Cardamine amara subsp. amara</name>
    <dbReference type="NCBI Taxonomy" id="228776"/>
    <lineage>
        <taxon>Eukaryota</taxon>
        <taxon>Viridiplantae</taxon>
        <taxon>Streptophyta</taxon>
        <taxon>Embryophyta</taxon>
        <taxon>Tracheophyta</taxon>
        <taxon>Spermatophyta</taxon>
        <taxon>Magnoliopsida</taxon>
        <taxon>eudicotyledons</taxon>
        <taxon>Gunneridae</taxon>
        <taxon>Pentapetalae</taxon>
        <taxon>rosids</taxon>
        <taxon>malvids</taxon>
        <taxon>Brassicales</taxon>
        <taxon>Brassicaceae</taxon>
        <taxon>Cardamineae</taxon>
        <taxon>Cardamine</taxon>
    </lineage>
</organism>
<gene>
    <name evidence="4" type="ORF">V5N11_027729</name>
</gene>
<dbReference type="InterPro" id="IPR001005">
    <property type="entry name" value="SANT/Myb"/>
</dbReference>
<dbReference type="EMBL" id="JBANAX010000716">
    <property type="protein sequence ID" value="KAL1195868.1"/>
    <property type="molecule type" value="Genomic_DNA"/>
</dbReference>
<dbReference type="InterPro" id="IPR017930">
    <property type="entry name" value="Myb_dom"/>
</dbReference>
<dbReference type="InterPro" id="IPR031105">
    <property type="entry name" value="TRP_plant"/>
</dbReference>
<dbReference type="SUPFAM" id="SSF46689">
    <property type="entry name" value="Homeodomain-like"/>
    <property type="match status" value="1"/>
</dbReference>
<dbReference type="Proteomes" id="UP001558713">
    <property type="component" value="Unassembled WGS sequence"/>
</dbReference>
<dbReference type="AlphaFoldDB" id="A0ABD0ZMI4"/>
<protein>
    <submittedName>
        <fullName evidence="4">Telomere repeat-binding protein 6</fullName>
    </submittedName>
</protein>
<dbReference type="PANTHER" id="PTHR21717:SF79">
    <property type="entry name" value="TELOMERE REPEAT-BINDING PROTEIN 6"/>
    <property type="match status" value="1"/>
</dbReference>
<dbReference type="Pfam" id="PF00249">
    <property type="entry name" value="Myb_DNA-binding"/>
    <property type="match status" value="1"/>
</dbReference>
<keyword evidence="2" id="KW-0539">Nucleus</keyword>
<dbReference type="PANTHER" id="PTHR21717">
    <property type="entry name" value="TELOMERIC REPEAT BINDING PROTEIN"/>
    <property type="match status" value="1"/>
</dbReference>
<sequence>MPTTLIAASPRTCLRQNRVRGSVDSTHEVVAAKSVVPVRMKRVSQPEMVQRRIRRPFTVSEVEALVEAVERLGTGRWRDVKSHAFDHANHRTYVDG</sequence>
<keyword evidence="5" id="KW-1185">Reference proteome</keyword>
<dbReference type="PROSITE" id="PS51294">
    <property type="entry name" value="HTH_MYB"/>
    <property type="match status" value="1"/>
</dbReference>
<comment type="subcellular location">
    <subcellularLocation>
        <location evidence="1">Nucleus</location>
    </subcellularLocation>
</comment>
<dbReference type="GO" id="GO:0042162">
    <property type="term" value="F:telomeric DNA binding"/>
    <property type="evidence" value="ECO:0007669"/>
    <property type="project" value="UniProtKB-ARBA"/>
</dbReference>
<evidence type="ECO:0000259" key="3">
    <source>
        <dbReference type="PROSITE" id="PS51294"/>
    </source>
</evidence>
<evidence type="ECO:0000256" key="2">
    <source>
        <dbReference type="ARBA" id="ARBA00023242"/>
    </source>
</evidence>
<dbReference type="InterPro" id="IPR009057">
    <property type="entry name" value="Homeodomain-like_sf"/>
</dbReference>
<evidence type="ECO:0000256" key="1">
    <source>
        <dbReference type="ARBA" id="ARBA00004123"/>
    </source>
</evidence>
<comment type="caution">
    <text evidence="4">The sequence shown here is derived from an EMBL/GenBank/DDBJ whole genome shotgun (WGS) entry which is preliminary data.</text>
</comment>
<dbReference type="Gene3D" id="1.10.246.220">
    <property type="match status" value="1"/>
</dbReference>
<accession>A0ABD0ZMI4</accession>
<evidence type="ECO:0000313" key="4">
    <source>
        <dbReference type="EMBL" id="KAL1195868.1"/>
    </source>
</evidence>
<evidence type="ECO:0000313" key="5">
    <source>
        <dbReference type="Proteomes" id="UP001558713"/>
    </source>
</evidence>
<reference evidence="4 5" key="1">
    <citation type="submission" date="2024-04" db="EMBL/GenBank/DDBJ databases">
        <title>Genome assembly C_amara_ONT_v2.</title>
        <authorList>
            <person name="Yant L."/>
            <person name="Moore C."/>
            <person name="Slenker M."/>
        </authorList>
    </citation>
    <scope>NUCLEOTIDE SEQUENCE [LARGE SCALE GENOMIC DNA]</scope>
    <source>
        <tissue evidence="4">Leaf</tissue>
    </source>
</reference>
<name>A0ABD0ZMI4_CARAN</name>
<feature type="domain" description="HTH myb-type" evidence="3">
    <location>
        <begin position="50"/>
        <end position="96"/>
    </location>
</feature>
<dbReference type="GO" id="GO:0005634">
    <property type="term" value="C:nucleus"/>
    <property type="evidence" value="ECO:0007669"/>
    <property type="project" value="UniProtKB-SubCell"/>
</dbReference>
<dbReference type="CDD" id="cd11660">
    <property type="entry name" value="SANT_TRF"/>
    <property type="match status" value="1"/>
</dbReference>